<protein>
    <submittedName>
        <fullName evidence="2">Zn-finger nucleic acid-binding protein</fullName>
    </submittedName>
</protein>
<sequence length="160" mass="18292">MPMAAYWSWRKTLEAPLPNLDAEQGGNDVELIDSEAGKRCPFDGAFLIRHKVGHGIDFHIDRCGRCGGVWLDAGEWEELQRRQMHDDLHLIFTSSWQAEVRRQRRTKAEEDLLVRRLGNSDYKKAVETKRWIDSHKENETLPALLGFLLDGIGGIGELLP</sequence>
<proteinExistence type="predicted"/>
<comment type="caution">
    <text evidence="2">The sequence shown here is derived from an EMBL/GenBank/DDBJ whole genome shotgun (WGS) entry which is preliminary data.</text>
</comment>
<dbReference type="RefSeq" id="WP_184677984.1">
    <property type="nucleotide sequence ID" value="NZ_JACHGY010000001.1"/>
</dbReference>
<name>A0A7X0LL35_9BACT</name>
<feature type="domain" description="Transcription factor zinc-finger" evidence="1">
    <location>
        <begin position="57"/>
        <end position="79"/>
    </location>
</feature>
<evidence type="ECO:0000313" key="3">
    <source>
        <dbReference type="Proteomes" id="UP000541810"/>
    </source>
</evidence>
<organism evidence="2 3">
    <name type="scientific">Algisphaera agarilytica</name>
    <dbReference type="NCBI Taxonomy" id="1385975"/>
    <lineage>
        <taxon>Bacteria</taxon>
        <taxon>Pseudomonadati</taxon>
        <taxon>Planctomycetota</taxon>
        <taxon>Phycisphaerae</taxon>
        <taxon>Phycisphaerales</taxon>
        <taxon>Phycisphaeraceae</taxon>
        <taxon>Algisphaera</taxon>
    </lineage>
</organism>
<dbReference type="InterPro" id="IPR027392">
    <property type="entry name" value="TF_Znf"/>
</dbReference>
<accession>A0A7X0LL35</accession>
<gene>
    <name evidence="2" type="ORF">HNQ40_002275</name>
</gene>
<keyword evidence="3" id="KW-1185">Reference proteome</keyword>
<evidence type="ECO:0000313" key="2">
    <source>
        <dbReference type="EMBL" id="MBB6430469.1"/>
    </source>
</evidence>
<dbReference type="AlphaFoldDB" id="A0A7X0LL35"/>
<evidence type="ECO:0000259" key="1">
    <source>
        <dbReference type="Pfam" id="PF13453"/>
    </source>
</evidence>
<dbReference type="Proteomes" id="UP000541810">
    <property type="component" value="Unassembled WGS sequence"/>
</dbReference>
<reference evidence="2 3" key="1">
    <citation type="submission" date="2020-08" db="EMBL/GenBank/DDBJ databases">
        <title>Genomic Encyclopedia of Type Strains, Phase IV (KMG-IV): sequencing the most valuable type-strain genomes for metagenomic binning, comparative biology and taxonomic classification.</title>
        <authorList>
            <person name="Goeker M."/>
        </authorList>
    </citation>
    <scope>NUCLEOTIDE SEQUENCE [LARGE SCALE GENOMIC DNA]</scope>
    <source>
        <strain evidence="2 3">DSM 103725</strain>
    </source>
</reference>
<dbReference type="Pfam" id="PF13453">
    <property type="entry name" value="Zn_ribbon_TFIIB"/>
    <property type="match status" value="1"/>
</dbReference>
<dbReference type="EMBL" id="JACHGY010000001">
    <property type="protein sequence ID" value="MBB6430469.1"/>
    <property type="molecule type" value="Genomic_DNA"/>
</dbReference>